<organism evidence="3 4">
    <name type="scientific">Elaphomyces granulatus</name>
    <dbReference type="NCBI Taxonomy" id="519963"/>
    <lineage>
        <taxon>Eukaryota</taxon>
        <taxon>Fungi</taxon>
        <taxon>Dikarya</taxon>
        <taxon>Ascomycota</taxon>
        <taxon>Pezizomycotina</taxon>
        <taxon>Eurotiomycetes</taxon>
        <taxon>Eurotiomycetidae</taxon>
        <taxon>Eurotiales</taxon>
        <taxon>Elaphomycetaceae</taxon>
        <taxon>Elaphomyces</taxon>
    </lineage>
</organism>
<evidence type="ECO:0000256" key="1">
    <source>
        <dbReference type="SAM" id="Coils"/>
    </source>
</evidence>
<reference evidence="3 4" key="1">
    <citation type="journal article" date="2015" name="Environ. Microbiol.">
        <title>Metagenome sequence of Elaphomyces granulatus from sporocarp tissue reveals Ascomycota ectomycorrhizal fingerprints of genome expansion and a Proteobacteria-rich microbiome.</title>
        <authorList>
            <person name="Quandt C.A."/>
            <person name="Kohler A."/>
            <person name="Hesse C.N."/>
            <person name="Sharpton T.J."/>
            <person name="Martin F."/>
            <person name="Spatafora J.W."/>
        </authorList>
    </citation>
    <scope>NUCLEOTIDE SEQUENCE [LARGE SCALE GENOMIC DNA]</scope>
    <source>
        <strain evidence="3 4">OSC145934</strain>
    </source>
</reference>
<protein>
    <submittedName>
        <fullName evidence="3">Uncharacterized protein</fullName>
    </submittedName>
</protein>
<comment type="caution">
    <text evidence="3">The sequence shown here is derived from an EMBL/GenBank/DDBJ whole genome shotgun (WGS) entry which is preliminary data.</text>
</comment>
<feature type="region of interest" description="Disordered" evidence="2">
    <location>
        <begin position="274"/>
        <end position="296"/>
    </location>
</feature>
<feature type="compositionally biased region" description="Polar residues" evidence="2">
    <location>
        <begin position="316"/>
        <end position="333"/>
    </location>
</feature>
<evidence type="ECO:0000313" key="3">
    <source>
        <dbReference type="EMBL" id="OXV05817.1"/>
    </source>
</evidence>
<dbReference type="EMBL" id="NPHW01006423">
    <property type="protein sequence ID" value="OXV05817.1"/>
    <property type="molecule type" value="Genomic_DNA"/>
</dbReference>
<dbReference type="AlphaFoldDB" id="A0A232LPS7"/>
<evidence type="ECO:0000256" key="2">
    <source>
        <dbReference type="SAM" id="MobiDB-lite"/>
    </source>
</evidence>
<accession>A0A232LPS7</accession>
<dbReference type="Proteomes" id="UP000243515">
    <property type="component" value="Unassembled WGS sequence"/>
</dbReference>
<proteinExistence type="predicted"/>
<sequence length="488" mass="55672">MALFSKGNSSLIAPNTVGFEYAYSKVLRDMKHLLDSESIRLLRVDRLVLEADNDQLRMRIENIDKEMVKVTGIAGKKQQQFTDACNEVSHLQSMLQAKTQEIEDLRKAVASLKGHPFESENILLEKLALKKELSRLSLEVQRLKSQNASCQTILSEKLALERQLTSLEIQLETEKRASERFQDNYVTQRENETKLNLQLEELQGRINQEISERQRLERSNREKTAQLENWRSIYEEKLESLEEILRSTKNQLVEAQYELQQRYAMISKDKIGDANRSTKPFDSGMTIATPGAINGPKIIRRPSTLLGHKSTFSITPLLGRSQTAPESPESSISDLEHRDNNKPQNVLKTEPEKPKNRRLKQMPHNDLVAVDLPCNIKDRENLSRLDSFDGTLSDLQEGNLLEENDSRDLDVSIDNSSVPDRPKPKKRKLLGISQDRTLISEEGQSIEGRKQMRRLGLGRNLASNDLLPDSARRSAGQFSPLKRQRGNI</sequence>
<feature type="coiled-coil region" evidence="1">
    <location>
        <begin position="46"/>
        <end position="258"/>
    </location>
</feature>
<evidence type="ECO:0000313" key="4">
    <source>
        <dbReference type="Proteomes" id="UP000243515"/>
    </source>
</evidence>
<name>A0A232LPS7_9EURO</name>
<dbReference type="OrthoDB" id="20105at2759"/>
<gene>
    <name evidence="3" type="ORF">Egran_06415</name>
</gene>
<keyword evidence="4" id="KW-1185">Reference proteome</keyword>
<feature type="region of interest" description="Disordered" evidence="2">
    <location>
        <begin position="316"/>
        <end position="366"/>
    </location>
</feature>
<keyword evidence="1" id="KW-0175">Coiled coil</keyword>
<feature type="region of interest" description="Disordered" evidence="2">
    <location>
        <begin position="460"/>
        <end position="488"/>
    </location>
</feature>
<feature type="region of interest" description="Disordered" evidence="2">
    <location>
        <begin position="399"/>
        <end position="426"/>
    </location>
</feature>